<reference evidence="5 6" key="1">
    <citation type="submission" date="2017-06" db="EMBL/GenBank/DDBJ databases">
        <authorList>
            <consortium name="Pathogen Informatics"/>
        </authorList>
    </citation>
    <scope>NUCLEOTIDE SEQUENCE [LARGE SCALE GENOMIC DNA]</scope>
    <source>
        <strain evidence="5 6">NCTC13490</strain>
    </source>
</reference>
<dbReference type="InterPro" id="IPR028098">
    <property type="entry name" value="Glyco_trans_4-like_N"/>
</dbReference>
<protein>
    <submittedName>
        <fullName evidence="5">Beta-1,6-galactofuranosyltransferase</fullName>
    </submittedName>
</protein>
<dbReference type="PANTHER" id="PTHR12526">
    <property type="entry name" value="GLYCOSYLTRANSFERASE"/>
    <property type="match status" value="1"/>
</dbReference>
<keyword evidence="6" id="KW-1185">Reference proteome</keyword>
<organism evidence="5 6">
    <name type="scientific">Chryseobacterium taklimakanense</name>
    <dbReference type="NCBI Taxonomy" id="536441"/>
    <lineage>
        <taxon>Bacteria</taxon>
        <taxon>Pseudomonadati</taxon>
        <taxon>Bacteroidota</taxon>
        <taxon>Flavobacteriia</taxon>
        <taxon>Flavobacteriales</taxon>
        <taxon>Weeksellaceae</taxon>
        <taxon>Chryseobacterium group</taxon>
        <taxon>Chryseobacterium</taxon>
    </lineage>
</organism>
<sequence length="368" mass="42345">MKVIVCVFNNLYTDQRVEKVCRSLLENGYQIELIGSSWGGLPEMNRPYTFHRINLNARNLKLAYPEFNLKLYRELLKRADKNTVLLANDLDTLAASYLVSKKLNVPLVYDSHEIFTEMPAVNGRFTQKIWRKLERNLVPKINYMITASDSYATWFENKYHIKKPVVVQNFPVKISHSDDTSTENYPKIILYQGVINPSRGLDKVIPAMKTIGNAQLWIVGDGPKRKEYEALTKSNKLEQKIKFFGKLPPSELRKLTVKADVGLSIEENNGESYYYSLPNKISDYIQAGIPIVVSNFPEMKRIIEQFEVGECITNHSEQELSSKITRVLTKGKKFYSEGLVSAAAQLCWENEEPKLIELFKKVQTENFQ</sequence>
<dbReference type="PANTHER" id="PTHR12526:SF629">
    <property type="entry name" value="TEICHURONIC ACID BIOSYNTHESIS GLYCOSYLTRANSFERASE TUAH-RELATED"/>
    <property type="match status" value="1"/>
</dbReference>
<evidence type="ECO:0000313" key="6">
    <source>
        <dbReference type="Proteomes" id="UP000215196"/>
    </source>
</evidence>
<feature type="domain" description="Glycosyltransferase subfamily 4-like N-terminal" evidence="4">
    <location>
        <begin position="17"/>
        <end position="168"/>
    </location>
</feature>
<dbReference type="Pfam" id="PF13439">
    <property type="entry name" value="Glyco_transf_4"/>
    <property type="match status" value="1"/>
</dbReference>
<dbReference type="AlphaFoldDB" id="A0A239XHS0"/>
<evidence type="ECO:0000259" key="3">
    <source>
        <dbReference type="Pfam" id="PF00534"/>
    </source>
</evidence>
<gene>
    <name evidence="5" type="ORF">SAMEA4412677_01556</name>
</gene>
<keyword evidence="2 5" id="KW-0808">Transferase</keyword>
<evidence type="ECO:0000256" key="1">
    <source>
        <dbReference type="ARBA" id="ARBA00022676"/>
    </source>
</evidence>
<evidence type="ECO:0000313" key="5">
    <source>
        <dbReference type="EMBL" id="SNV45952.1"/>
    </source>
</evidence>
<dbReference type="Proteomes" id="UP000215196">
    <property type="component" value="Chromosome 1"/>
</dbReference>
<dbReference type="GO" id="GO:0016757">
    <property type="term" value="F:glycosyltransferase activity"/>
    <property type="evidence" value="ECO:0007669"/>
    <property type="project" value="UniProtKB-KW"/>
</dbReference>
<dbReference type="RefSeq" id="WP_095072051.1">
    <property type="nucleotide sequence ID" value="NZ_LT906465.1"/>
</dbReference>
<feature type="domain" description="Glycosyl transferase family 1" evidence="3">
    <location>
        <begin position="184"/>
        <end position="332"/>
    </location>
</feature>
<name>A0A239XHS0_9FLAO</name>
<keyword evidence="1" id="KW-0328">Glycosyltransferase</keyword>
<dbReference type="EMBL" id="LT906465">
    <property type="protein sequence ID" value="SNV45952.1"/>
    <property type="molecule type" value="Genomic_DNA"/>
</dbReference>
<dbReference type="KEGG" id="ctak:4412677_01556"/>
<dbReference type="Pfam" id="PF00534">
    <property type="entry name" value="Glycos_transf_1"/>
    <property type="match status" value="1"/>
</dbReference>
<dbReference type="SUPFAM" id="SSF53756">
    <property type="entry name" value="UDP-Glycosyltransferase/glycogen phosphorylase"/>
    <property type="match status" value="1"/>
</dbReference>
<proteinExistence type="predicted"/>
<evidence type="ECO:0000259" key="4">
    <source>
        <dbReference type="Pfam" id="PF13439"/>
    </source>
</evidence>
<dbReference type="InterPro" id="IPR001296">
    <property type="entry name" value="Glyco_trans_1"/>
</dbReference>
<dbReference type="Gene3D" id="3.40.50.2000">
    <property type="entry name" value="Glycogen Phosphorylase B"/>
    <property type="match status" value="2"/>
</dbReference>
<evidence type="ECO:0000256" key="2">
    <source>
        <dbReference type="ARBA" id="ARBA00022679"/>
    </source>
</evidence>
<accession>A0A239XHS0</accession>